<keyword evidence="5" id="KW-1185">Reference proteome</keyword>
<reference evidence="3 5" key="1">
    <citation type="submission" date="2020-05" db="EMBL/GenBank/DDBJ databases">
        <title>Comparative genomic analysis of denitrifying bacteria from Halomonas genus.</title>
        <authorList>
            <person name="Wang L."/>
            <person name="Shao Z."/>
        </authorList>
    </citation>
    <scope>NUCLEOTIDE SEQUENCE [LARGE SCALE GENOMIC DNA]</scope>
    <source>
        <strain evidence="3 5">DSM 17331</strain>
    </source>
</reference>
<gene>
    <name evidence="2" type="ORF">H1D44_19940</name>
    <name evidence="3" type="ORF">HOP48_20165</name>
</gene>
<name>A0A7W0AG88_9GAMM</name>
<evidence type="ECO:0000313" key="3">
    <source>
        <dbReference type="EMBL" id="MCG6663841.1"/>
    </source>
</evidence>
<feature type="coiled-coil region" evidence="1">
    <location>
        <begin position="78"/>
        <end position="105"/>
    </location>
</feature>
<dbReference type="Proteomes" id="UP000518091">
    <property type="component" value="Unassembled WGS sequence"/>
</dbReference>
<keyword evidence="2" id="KW-0418">Kinase</keyword>
<reference evidence="2 4" key="2">
    <citation type="submission" date="2020-07" db="EMBL/GenBank/DDBJ databases">
        <title>Identification of Halomonas strains.</title>
        <authorList>
            <person name="Xiao Z."/>
            <person name="Shen J."/>
        </authorList>
    </citation>
    <scope>NUCLEOTIDE SEQUENCE [LARGE SCALE GENOMIC DNA]</scope>
    <source>
        <strain evidence="2 4">DSM 17331</strain>
    </source>
</reference>
<organism evidence="2 4">
    <name type="scientific">Billgrantia kenyensis</name>
    <dbReference type="NCBI Taxonomy" id="321266"/>
    <lineage>
        <taxon>Bacteria</taxon>
        <taxon>Pseudomonadati</taxon>
        <taxon>Pseudomonadota</taxon>
        <taxon>Gammaproteobacteria</taxon>
        <taxon>Oceanospirillales</taxon>
        <taxon>Halomonadaceae</taxon>
        <taxon>Billgrantia</taxon>
    </lineage>
</organism>
<evidence type="ECO:0000313" key="2">
    <source>
        <dbReference type="EMBL" id="MBA2781151.1"/>
    </source>
</evidence>
<dbReference type="EMBL" id="JABFUB010000037">
    <property type="protein sequence ID" value="MCG6663841.1"/>
    <property type="molecule type" value="Genomic_DNA"/>
</dbReference>
<keyword evidence="2" id="KW-0808">Transferase</keyword>
<proteinExistence type="predicted"/>
<keyword evidence="1" id="KW-0175">Coiled coil</keyword>
<dbReference type="EMBL" id="JACEFT010000050">
    <property type="protein sequence ID" value="MBA2781151.1"/>
    <property type="molecule type" value="Genomic_DNA"/>
</dbReference>
<dbReference type="AlphaFoldDB" id="A0A7W0AG88"/>
<evidence type="ECO:0000313" key="4">
    <source>
        <dbReference type="Proteomes" id="UP000518091"/>
    </source>
</evidence>
<evidence type="ECO:0000256" key="1">
    <source>
        <dbReference type="SAM" id="Coils"/>
    </source>
</evidence>
<protein>
    <submittedName>
        <fullName evidence="2">Protein kinase</fullName>
    </submittedName>
</protein>
<comment type="caution">
    <text evidence="2">The sequence shown here is derived from an EMBL/GenBank/DDBJ whole genome shotgun (WGS) entry which is preliminary data.</text>
</comment>
<dbReference type="RefSeq" id="WP_181517023.1">
    <property type="nucleotide sequence ID" value="NZ_JABFUB010000037.1"/>
</dbReference>
<accession>A0A7W0AG88</accession>
<sequence>MKKYKRMTEEDQKSIVRFIHELSAAEDESLSWKLLESTFGFTRQAMQAKPGVKSAFQHAKSSIRNGDKAPRRIRSMSHEDLVKKVEELEGEIKLLKEREHKWKQRWQRIAYNIRQKGLQVNDVDAEAAQDGKLPNSNETESIIRTLDSEIPPPLT</sequence>
<dbReference type="Proteomes" id="UP000814353">
    <property type="component" value="Unassembled WGS sequence"/>
</dbReference>
<dbReference type="GO" id="GO:0016301">
    <property type="term" value="F:kinase activity"/>
    <property type="evidence" value="ECO:0007669"/>
    <property type="project" value="UniProtKB-KW"/>
</dbReference>
<evidence type="ECO:0000313" key="5">
    <source>
        <dbReference type="Proteomes" id="UP000814353"/>
    </source>
</evidence>